<evidence type="ECO:0000256" key="2">
    <source>
        <dbReference type="ARBA" id="ARBA00005369"/>
    </source>
</evidence>
<feature type="region of interest" description="Disordered" evidence="12">
    <location>
        <begin position="432"/>
        <end position="481"/>
    </location>
</feature>
<keyword evidence="7" id="KW-0808">Transferase</keyword>
<gene>
    <name evidence="13" type="ORF">I0C86_03705</name>
</gene>
<evidence type="ECO:0000256" key="9">
    <source>
        <dbReference type="ARBA" id="ARBA00030757"/>
    </source>
</evidence>
<reference evidence="13 14" key="1">
    <citation type="submission" date="2020-11" db="EMBL/GenBank/DDBJ databases">
        <title>A novel isolate from a Black sea contaminated sediment with potential to produce alkanes: Plantactinospora alkalitolerans sp. nov.</title>
        <authorList>
            <person name="Carro L."/>
            <person name="Veyisoglu A."/>
            <person name="Guven K."/>
            <person name="Schumann P."/>
            <person name="Klenk H.-P."/>
            <person name="Sahin N."/>
        </authorList>
    </citation>
    <scope>NUCLEOTIDE SEQUENCE [LARGE SCALE GENOMIC DNA]</scope>
    <source>
        <strain evidence="13 14">S1510</strain>
    </source>
</reference>
<dbReference type="SUPFAM" id="SSF53335">
    <property type="entry name" value="S-adenosyl-L-methionine-dependent methyltransferases"/>
    <property type="match status" value="1"/>
</dbReference>
<evidence type="ECO:0000256" key="12">
    <source>
        <dbReference type="SAM" id="MobiDB-lite"/>
    </source>
</evidence>
<evidence type="ECO:0000256" key="11">
    <source>
        <dbReference type="ARBA" id="ARBA00031350"/>
    </source>
</evidence>
<dbReference type="EMBL" id="JADPUN010000057">
    <property type="protein sequence ID" value="MBF9128101.1"/>
    <property type="molecule type" value="Genomic_DNA"/>
</dbReference>
<keyword evidence="5" id="KW-0963">Cytoplasm</keyword>
<keyword evidence="8" id="KW-0949">S-adenosyl-L-methionine</keyword>
<dbReference type="PANTHER" id="PTHR11579:SF0">
    <property type="entry name" value="PROTEIN-L-ISOASPARTATE(D-ASPARTATE) O-METHYLTRANSFERASE"/>
    <property type="match status" value="1"/>
</dbReference>
<evidence type="ECO:0000256" key="4">
    <source>
        <dbReference type="ARBA" id="ARBA00013346"/>
    </source>
</evidence>
<evidence type="ECO:0000256" key="5">
    <source>
        <dbReference type="ARBA" id="ARBA00022490"/>
    </source>
</evidence>
<evidence type="ECO:0000313" key="14">
    <source>
        <dbReference type="Proteomes" id="UP000638560"/>
    </source>
</evidence>
<comment type="subcellular location">
    <subcellularLocation>
        <location evidence="1">Cytoplasm</location>
    </subcellularLocation>
</comment>
<dbReference type="GO" id="GO:0008168">
    <property type="term" value="F:methyltransferase activity"/>
    <property type="evidence" value="ECO:0007669"/>
    <property type="project" value="UniProtKB-KW"/>
</dbReference>
<keyword evidence="6 13" id="KW-0489">Methyltransferase</keyword>
<accession>A0ABS0GPT8</accession>
<dbReference type="CDD" id="cd02440">
    <property type="entry name" value="AdoMet_MTases"/>
    <property type="match status" value="1"/>
</dbReference>
<evidence type="ECO:0000256" key="3">
    <source>
        <dbReference type="ARBA" id="ARBA00011890"/>
    </source>
</evidence>
<comment type="caution">
    <text evidence="13">The sequence shown here is derived from an EMBL/GenBank/DDBJ whole genome shotgun (WGS) entry which is preliminary data.</text>
</comment>
<dbReference type="InterPro" id="IPR000682">
    <property type="entry name" value="PCMT"/>
</dbReference>
<protein>
    <recommendedName>
        <fullName evidence="4">Protein-L-isoaspartate O-methyltransferase</fullName>
        <ecNumber evidence="3">2.1.1.77</ecNumber>
    </recommendedName>
    <alternativeName>
        <fullName evidence="11">L-isoaspartyl protein carboxyl methyltransferase</fullName>
    </alternativeName>
    <alternativeName>
        <fullName evidence="9">Protein L-isoaspartyl methyltransferase</fullName>
    </alternativeName>
    <alternativeName>
        <fullName evidence="10">Protein-beta-aspartate methyltransferase</fullName>
    </alternativeName>
</protein>
<organism evidence="13 14">
    <name type="scientific">Plantactinospora alkalitolerans</name>
    <dbReference type="NCBI Taxonomy" id="2789879"/>
    <lineage>
        <taxon>Bacteria</taxon>
        <taxon>Bacillati</taxon>
        <taxon>Actinomycetota</taxon>
        <taxon>Actinomycetes</taxon>
        <taxon>Micromonosporales</taxon>
        <taxon>Micromonosporaceae</taxon>
        <taxon>Plantactinospora</taxon>
    </lineage>
</organism>
<dbReference type="Gene3D" id="3.40.50.150">
    <property type="entry name" value="Vaccinia Virus protein VP39"/>
    <property type="match status" value="1"/>
</dbReference>
<sequence>MTSSAELRRRYVEELRGEGLLSDAEVIRAFGAVPREEFVAYGFHAGGDRWAGPADPDFLTLVYRNHPLVTKVVDGVPVSSSSQPSLMAAMIEGLDLRPGTRVLEIGVGTGYNAALMSTMGARVTAVDIAPDVVDRASAALARVGLADVVDVRLGDGYLGDPANAPYDRIIVTVGLTGVSPRWLDQLAPGGFVLAPVEHAGNHPVLRVWPGGSGVGEVRGLLRAGFMSAAGPLAARYPGAFPEPRRVGEFPEPTVRQPARWRPPLDVFRYHDLWFAVGAWDRRTTFSAGPAGGWGGPGGCVLLDEVHGGGAAILADGSVQAAGAQAGRYAAEALALRDRWVARGRPRISDWRAGPAAPGAGGLDPVLSRFRPDVPLTALRPMFRCRGVPSRSPTGPGRVDADYRRSTGSAGFPIRQIGNSVAGCSVVCGAGRDSGPRQPGGIAGGDTAVGRQVRRFPANPSADRSSGDQPRSGTSAWSSYRP</sequence>
<evidence type="ECO:0000256" key="1">
    <source>
        <dbReference type="ARBA" id="ARBA00004496"/>
    </source>
</evidence>
<dbReference type="PANTHER" id="PTHR11579">
    <property type="entry name" value="PROTEIN-L-ISOASPARTATE O-METHYLTRANSFERASE"/>
    <property type="match status" value="1"/>
</dbReference>
<dbReference type="InterPro" id="IPR029063">
    <property type="entry name" value="SAM-dependent_MTases_sf"/>
</dbReference>
<keyword evidence="14" id="KW-1185">Reference proteome</keyword>
<evidence type="ECO:0000256" key="8">
    <source>
        <dbReference type="ARBA" id="ARBA00022691"/>
    </source>
</evidence>
<proteinExistence type="inferred from homology"/>
<evidence type="ECO:0000256" key="6">
    <source>
        <dbReference type="ARBA" id="ARBA00022603"/>
    </source>
</evidence>
<dbReference type="GO" id="GO:0032259">
    <property type="term" value="P:methylation"/>
    <property type="evidence" value="ECO:0007669"/>
    <property type="project" value="UniProtKB-KW"/>
</dbReference>
<dbReference type="Pfam" id="PF01135">
    <property type="entry name" value="PCMT"/>
    <property type="match status" value="1"/>
</dbReference>
<feature type="compositionally biased region" description="Polar residues" evidence="12">
    <location>
        <begin position="461"/>
        <end position="481"/>
    </location>
</feature>
<dbReference type="EC" id="2.1.1.77" evidence="3"/>
<evidence type="ECO:0000313" key="13">
    <source>
        <dbReference type="EMBL" id="MBF9128101.1"/>
    </source>
</evidence>
<dbReference type="Proteomes" id="UP000638560">
    <property type="component" value="Unassembled WGS sequence"/>
</dbReference>
<evidence type="ECO:0000256" key="7">
    <source>
        <dbReference type="ARBA" id="ARBA00022679"/>
    </source>
</evidence>
<dbReference type="RefSeq" id="WP_196199763.1">
    <property type="nucleotide sequence ID" value="NZ_JADPUN010000057.1"/>
</dbReference>
<feature type="region of interest" description="Disordered" evidence="12">
    <location>
        <begin position="384"/>
        <end position="403"/>
    </location>
</feature>
<name>A0ABS0GPT8_9ACTN</name>
<comment type="similarity">
    <text evidence="2">Belongs to the methyltransferase superfamily. L-isoaspartyl/D-aspartyl protein methyltransferase family.</text>
</comment>
<evidence type="ECO:0000256" key="10">
    <source>
        <dbReference type="ARBA" id="ARBA00031323"/>
    </source>
</evidence>